<evidence type="ECO:0000256" key="2">
    <source>
        <dbReference type="ARBA" id="ARBA00023012"/>
    </source>
</evidence>
<dbReference type="OrthoDB" id="9796655at2"/>
<feature type="compositionally biased region" description="Basic and acidic residues" evidence="7">
    <location>
        <begin position="223"/>
        <end position="233"/>
    </location>
</feature>
<evidence type="ECO:0000256" key="3">
    <source>
        <dbReference type="ARBA" id="ARBA00023015"/>
    </source>
</evidence>
<keyword evidence="1 6" id="KW-0597">Phosphoprotein</keyword>
<dbReference type="KEGG" id="rvi:RVIR1_07080"/>
<keyword evidence="2" id="KW-0902">Two-component regulatory system</keyword>
<dbReference type="PROSITE" id="PS00622">
    <property type="entry name" value="HTH_LUXR_1"/>
    <property type="match status" value="1"/>
</dbReference>
<evidence type="ECO:0000256" key="5">
    <source>
        <dbReference type="ARBA" id="ARBA00023163"/>
    </source>
</evidence>
<dbReference type="GO" id="GO:0000160">
    <property type="term" value="P:phosphorelay signal transduction system"/>
    <property type="evidence" value="ECO:0007669"/>
    <property type="project" value="UniProtKB-KW"/>
</dbReference>
<dbReference type="SMART" id="SM00448">
    <property type="entry name" value="REC"/>
    <property type="match status" value="1"/>
</dbReference>
<dbReference type="EMBL" id="AP018005">
    <property type="protein sequence ID" value="BBB15203.1"/>
    <property type="molecule type" value="Genomic_DNA"/>
</dbReference>
<dbReference type="Proteomes" id="UP000282483">
    <property type="component" value="Chromosome"/>
</dbReference>
<dbReference type="SMART" id="SM00421">
    <property type="entry name" value="HTH_LUXR"/>
    <property type="match status" value="1"/>
</dbReference>
<name>A0A2Z5UW39_9COXI</name>
<evidence type="ECO:0000256" key="6">
    <source>
        <dbReference type="PROSITE-ProRule" id="PRU00169"/>
    </source>
</evidence>
<dbReference type="NCBIfam" id="NF007018">
    <property type="entry name" value="PRK09483.1"/>
    <property type="match status" value="1"/>
</dbReference>
<dbReference type="GO" id="GO:0006355">
    <property type="term" value="P:regulation of DNA-templated transcription"/>
    <property type="evidence" value="ECO:0007669"/>
    <property type="project" value="InterPro"/>
</dbReference>
<proteinExistence type="predicted"/>
<dbReference type="InterPro" id="IPR039420">
    <property type="entry name" value="WalR-like"/>
</dbReference>
<evidence type="ECO:0000256" key="7">
    <source>
        <dbReference type="SAM" id="MobiDB-lite"/>
    </source>
</evidence>
<dbReference type="PRINTS" id="PR00038">
    <property type="entry name" value="HTHLUXR"/>
</dbReference>
<keyword evidence="11" id="KW-1185">Reference proteome</keyword>
<dbReference type="InterPro" id="IPR011006">
    <property type="entry name" value="CheY-like_superfamily"/>
</dbReference>
<reference evidence="10 11" key="1">
    <citation type="submission" date="2017-03" db="EMBL/GenBank/DDBJ databases">
        <title>The genome sequence of Candidatus Rickettsiella viridis.</title>
        <authorList>
            <person name="Nikoh N."/>
            <person name="Tsuchida T."/>
            <person name="Yamaguchi K."/>
            <person name="Maeda T."/>
            <person name="Shigenobu S."/>
            <person name="Fukatsu T."/>
        </authorList>
    </citation>
    <scope>NUCLEOTIDE SEQUENCE [LARGE SCALE GENOMIC DNA]</scope>
    <source>
        <strain evidence="10 11">Ap-RA04</strain>
    </source>
</reference>
<protein>
    <submittedName>
        <fullName evidence="10">GacA-like protein</fullName>
    </submittedName>
</protein>
<evidence type="ECO:0000259" key="9">
    <source>
        <dbReference type="PROSITE" id="PS50110"/>
    </source>
</evidence>
<dbReference type="Pfam" id="PF00196">
    <property type="entry name" value="GerE"/>
    <property type="match status" value="1"/>
</dbReference>
<evidence type="ECO:0000256" key="4">
    <source>
        <dbReference type="ARBA" id="ARBA00023125"/>
    </source>
</evidence>
<feature type="domain" description="Response regulatory" evidence="9">
    <location>
        <begin position="3"/>
        <end position="119"/>
    </location>
</feature>
<dbReference type="CDD" id="cd06170">
    <property type="entry name" value="LuxR_C_like"/>
    <property type="match status" value="1"/>
</dbReference>
<dbReference type="SUPFAM" id="SSF52172">
    <property type="entry name" value="CheY-like"/>
    <property type="match status" value="1"/>
</dbReference>
<dbReference type="AlphaFoldDB" id="A0A2Z5UW39"/>
<feature type="region of interest" description="Disordered" evidence="7">
    <location>
        <begin position="208"/>
        <end position="233"/>
    </location>
</feature>
<dbReference type="PROSITE" id="PS50110">
    <property type="entry name" value="RESPONSE_REGULATORY"/>
    <property type="match status" value="1"/>
</dbReference>
<dbReference type="PROSITE" id="PS50043">
    <property type="entry name" value="HTH_LUXR_2"/>
    <property type="match status" value="1"/>
</dbReference>
<evidence type="ECO:0000313" key="10">
    <source>
        <dbReference type="EMBL" id="BBB15203.1"/>
    </source>
</evidence>
<dbReference type="Pfam" id="PF00072">
    <property type="entry name" value="Response_reg"/>
    <property type="match status" value="1"/>
</dbReference>
<sequence length="233" mass="25876">MINVVIVDDHALMRLGMKRLLEDVRDIKVIGEAESGETAIDLVKATKPDVVLMDLKMPGISGLDATRRLIRINPKLKIIVVTVCIEEPYPEQLVRAGALGYITKDVTTEELITAIRRVVSGKPYIAPEIAQSMALRQVSNAAKSPFAQLSERELQVMYMVTQGIKVRSIAKRLCLSPKTVNTYRYRLFEKLGVDNDVKLTHLANRYSITNGEGEGDEAPLGENEDKSSMEGNH</sequence>
<dbReference type="RefSeq" id="WP_126322679.1">
    <property type="nucleotide sequence ID" value="NZ_AP018005.1"/>
</dbReference>
<dbReference type="Gene3D" id="3.40.50.2300">
    <property type="match status" value="1"/>
</dbReference>
<dbReference type="InterPro" id="IPR000792">
    <property type="entry name" value="Tscrpt_reg_LuxR_C"/>
</dbReference>
<evidence type="ECO:0000259" key="8">
    <source>
        <dbReference type="PROSITE" id="PS50043"/>
    </source>
</evidence>
<dbReference type="InterPro" id="IPR001789">
    <property type="entry name" value="Sig_transdc_resp-reg_receiver"/>
</dbReference>
<evidence type="ECO:0000256" key="1">
    <source>
        <dbReference type="ARBA" id="ARBA00022553"/>
    </source>
</evidence>
<organism evidence="10 11">
    <name type="scientific">Candidatus Rickettsiella viridis</name>
    <dbReference type="NCBI Taxonomy" id="676208"/>
    <lineage>
        <taxon>Bacteria</taxon>
        <taxon>Pseudomonadati</taxon>
        <taxon>Pseudomonadota</taxon>
        <taxon>Gammaproteobacteria</taxon>
        <taxon>Legionellales</taxon>
        <taxon>Coxiellaceae</taxon>
        <taxon>Rickettsiella</taxon>
    </lineage>
</organism>
<keyword evidence="4" id="KW-0238">DNA-binding</keyword>
<gene>
    <name evidence="10" type="primary">sirA</name>
    <name evidence="10" type="ORF">RVIR1_07080</name>
</gene>
<dbReference type="CDD" id="cd17535">
    <property type="entry name" value="REC_NarL-like"/>
    <property type="match status" value="1"/>
</dbReference>
<accession>A0A2Z5UW39</accession>
<feature type="modified residue" description="4-aspartylphosphate" evidence="6">
    <location>
        <position position="54"/>
    </location>
</feature>
<dbReference type="PANTHER" id="PTHR43214:SF3">
    <property type="entry name" value="RESPONSE REGULATOR UVRY"/>
    <property type="match status" value="1"/>
</dbReference>
<evidence type="ECO:0000313" key="11">
    <source>
        <dbReference type="Proteomes" id="UP000282483"/>
    </source>
</evidence>
<dbReference type="InterPro" id="IPR058245">
    <property type="entry name" value="NreC/VraR/RcsB-like_REC"/>
</dbReference>
<dbReference type="GO" id="GO:0003677">
    <property type="term" value="F:DNA binding"/>
    <property type="evidence" value="ECO:0007669"/>
    <property type="project" value="UniProtKB-KW"/>
</dbReference>
<keyword evidence="3" id="KW-0805">Transcription regulation</keyword>
<keyword evidence="5" id="KW-0804">Transcription</keyword>
<dbReference type="PANTHER" id="PTHR43214">
    <property type="entry name" value="TWO-COMPONENT RESPONSE REGULATOR"/>
    <property type="match status" value="1"/>
</dbReference>
<feature type="domain" description="HTH luxR-type" evidence="8">
    <location>
        <begin position="142"/>
        <end position="207"/>
    </location>
</feature>